<sequence length="454" mass="51197">MKVRLCLQPAKGRNLFIYRLCSVSLLSLSLYFSVIQLYAKESSSAKIQPVPGLSADAKVEQLIHKSDIPNIIGSYAVVTASALNLRSSPNTKNSAIKVLPKGTHLLSLSASNKKWLKVRIPQGIQGWVAQEHVKLYLPEGLPYYAGKFNSTPFTSSLEASILQYMKETYTKNKLKRNDKLSIVVQDLTTGELLVSLRARQSVKSASTIKVPILHAYMIQRFKGKIRESSNHKKLIEEMIRFSSNPSTNTIIKLLGGTENIQLLLDNTKLYKELSLIETIPEDGRTYQNKISAADLNQIFVNIWFKRVIGTKYSAQVNKTAAKEMLYLLALPGHAWLKDRIKADTCFAANKSVKLWDKTGFVKGVNGNAGIVEIDTPHGRRAYSLVMFMEREDYQTIEGDASHWYERVSLHMRKISEITFAFISNRYESYNECGRSQLIRYAKLALAPRPLQVSL</sequence>
<reference evidence="3" key="1">
    <citation type="submission" date="2018-05" db="EMBL/GenBank/DDBJ databases">
        <authorList>
            <person name="Lanie J.A."/>
            <person name="Ng W.-L."/>
            <person name="Kazmierczak K.M."/>
            <person name="Andrzejewski T.M."/>
            <person name="Davidsen T.M."/>
            <person name="Wayne K.J."/>
            <person name="Tettelin H."/>
            <person name="Glass J.I."/>
            <person name="Rusch D."/>
            <person name="Podicherti R."/>
            <person name="Tsui H.-C.T."/>
            <person name="Winkler M.E."/>
        </authorList>
    </citation>
    <scope>NUCLEOTIDE SEQUENCE</scope>
</reference>
<evidence type="ECO:0000313" key="3">
    <source>
        <dbReference type="EMBL" id="SUZ73801.1"/>
    </source>
</evidence>
<protein>
    <recommendedName>
        <fullName evidence="2">SH3b domain-containing protein</fullName>
    </recommendedName>
</protein>
<dbReference type="PANTHER" id="PTHR35333">
    <property type="entry name" value="BETA-LACTAMASE"/>
    <property type="match status" value="1"/>
</dbReference>
<name>A0A381Q371_9ZZZZ</name>
<dbReference type="Gene3D" id="2.30.30.40">
    <property type="entry name" value="SH3 Domains"/>
    <property type="match status" value="1"/>
</dbReference>
<dbReference type="SUPFAM" id="SSF56601">
    <property type="entry name" value="beta-lactamase/transpeptidase-like"/>
    <property type="match status" value="1"/>
</dbReference>
<organism evidence="3">
    <name type="scientific">marine metagenome</name>
    <dbReference type="NCBI Taxonomy" id="408172"/>
    <lineage>
        <taxon>unclassified sequences</taxon>
        <taxon>metagenomes</taxon>
        <taxon>ecological metagenomes</taxon>
    </lineage>
</organism>
<accession>A0A381Q371</accession>
<dbReference type="Gene3D" id="3.40.710.10">
    <property type="entry name" value="DD-peptidase/beta-lactamase superfamily"/>
    <property type="match status" value="1"/>
</dbReference>
<gene>
    <name evidence="3" type="ORF">METZ01_LOCUS26655</name>
</gene>
<feature type="transmembrane region" description="Helical" evidence="1">
    <location>
        <begin position="16"/>
        <end position="39"/>
    </location>
</feature>
<feature type="domain" description="SH3b" evidence="2">
    <location>
        <begin position="73"/>
        <end position="136"/>
    </location>
</feature>
<dbReference type="AlphaFoldDB" id="A0A381Q371"/>
<dbReference type="InterPro" id="IPR045155">
    <property type="entry name" value="Beta-lactam_cat"/>
</dbReference>
<dbReference type="Pfam" id="PF08239">
    <property type="entry name" value="SH3_3"/>
    <property type="match status" value="1"/>
</dbReference>
<dbReference type="GO" id="GO:0008800">
    <property type="term" value="F:beta-lactamase activity"/>
    <property type="evidence" value="ECO:0007669"/>
    <property type="project" value="InterPro"/>
</dbReference>
<dbReference type="GO" id="GO:0030655">
    <property type="term" value="P:beta-lactam antibiotic catabolic process"/>
    <property type="evidence" value="ECO:0007669"/>
    <property type="project" value="InterPro"/>
</dbReference>
<dbReference type="GO" id="GO:0046677">
    <property type="term" value="P:response to antibiotic"/>
    <property type="evidence" value="ECO:0007669"/>
    <property type="project" value="InterPro"/>
</dbReference>
<dbReference type="Pfam" id="PF13354">
    <property type="entry name" value="Beta-lactamase2"/>
    <property type="match status" value="2"/>
</dbReference>
<dbReference type="PANTHER" id="PTHR35333:SF3">
    <property type="entry name" value="BETA-LACTAMASE-TYPE TRANSPEPTIDASE FOLD CONTAINING PROTEIN"/>
    <property type="match status" value="1"/>
</dbReference>
<evidence type="ECO:0000256" key="1">
    <source>
        <dbReference type="SAM" id="Phobius"/>
    </source>
</evidence>
<keyword evidence="1" id="KW-1133">Transmembrane helix</keyword>
<keyword evidence="1" id="KW-0472">Membrane</keyword>
<dbReference type="SMART" id="SM00287">
    <property type="entry name" value="SH3b"/>
    <property type="match status" value="1"/>
</dbReference>
<evidence type="ECO:0000259" key="2">
    <source>
        <dbReference type="SMART" id="SM00287"/>
    </source>
</evidence>
<dbReference type="InterPro" id="IPR012338">
    <property type="entry name" value="Beta-lactam/transpept-like"/>
</dbReference>
<dbReference type="InterPro" id="IPR003646">
    <property type="entry name" value="SH3-like_bac-type"/>
</dbReference>
<dbReference type="EMBL" id="UINC01001191">
    <property type="protein sequence ID" value="SUZ73801.1"/>
    <property type="molecule type" value="Genomic_DNA"/>
</dbReference>
<dbReference type="InterPro" id="IPR000871">
    <property type="entry name" value="Beta-lactam_class-A"/>
</dbReference>
<keyword evidence="1" id="KW-0812">Transmembrane</keyword>
<proteinExistence type="predicted"/>